<protein>
    <submittedName>
        <fullName evidence="2">Uncharacterized protein</fullName>
    </submittedName>
</protein>
<dbReference type="AlphaFoldDB" id="A0A081AU56"/>
<comment type="caution">
    <text evidence="2">The sequence shown here is derived from an EMBL/GenBank/DDBJ whole genome shotgun (WGS) entry which is preliminary data.</text>
</comment>
<proteinExistence type="predicted"/>
<reference evidence="2 3" key="1">
    <citation type="submission" date="2013-11" db="EMBL/GenBank/DDBJ databases">
        <title>The Genome Sequence of Phytophthora parasitica P1976.</title>
        <authorList>
            <consortium name="The Broad Institute Genomics Platform"/>
            <person name="Russ C."/>
            <person name="Tyler B."/>
            <person name="Panabieres F."/>
            <person name="Shan W."/>
            <person name="Tripathy S."/>
            <person name="Grunwald N."/>
            <person name="Machado M."/>
            <person name="Johnson C.S."/>
            <person name="Walker B."/>
            <person name="Young S."/>
            <person name="Zeng Q."/>
            <person name="Gargeya S."/>
            <person name="Fitzgerald M."/>
            <person name="Haas B."/>
            <person name="Abouelleil A."/>
            <person name="Allen A.W."/>
            <person name="Alvarado L."/>
            <person name="Arachchi H.M."/>
            <person name="Berlin A.M."/>
            <person name="Chapman S.B."/>
            <person name="Gainer-Dewar J."/>
            <person name="Goldberg J."/>
            <person name="Griggs A."/>
            <person name="Gujja S."/>
            <person name="Hansen M."/>
            <person name="Howarth C."/>
            <person name="Imamovic A."/>
            <person name="Ireland A."/>
            <person name="Larimer J."/>
            <person name="McCowan C."/>
            <person name="Murphy C."/>
            <person name="Pearson M."/>
            <person name="Poon T.W."/>
            <person name="Priest M."/>
            <person name="Roberts A."/>
            <person name="Saif S."/>
            <person name="Shea T."/>
            <person name="Sisk P."/>
            <person name="Sykes S."/>
            <person name="Wortman J."/>
            <person name="Nusbaum C."/>
            <person name="Birren B."/>
        </authorList>
    </citation>
    <scope>NUCLEOTIDE SEQUENCE [LARGE SCALE GENOMIC DNA]</scope>
    <source>
        <strain evidence="2 3">P1976</strain>
    </source>
</reference>
<feature type="region of interest" description="Disordered" evidence="1">
    <location>
        <begin position="371"/>
        <end position="403"/>
    </location>
</feature>
<feature type="region of interest" description="Disordered" evidence="1">
    <location>
        <begin position="181"/>
        <end position="232"/>
    </location>
</feature>
<dbReference type="Proteomes" id="UP000028582">
    <property type="component" value="Unassembled WGS sequence"/>
</dbReference>
<feature type="compositionally biased region" description="Basic and acidic residues" evidence="1">
    <location>
        <begin position="181"/>
        <end position="193"/>
    </location>
</feature>
<feature type="compositionally biased region" description="Polar residues" evidence="1">
    <location>
        <begin position="374"/>
        <end position="403"/>
    </location>
</feature>
<organism evidence="2 3">
    <name type="scientific">Phytophthora nicotianae P1976</name>
    <dbReference type="NCBI Taxonomy" id="1317066"/>
    <lineage>
        <taxon>Eukaryota</taxon>
        <taxon>Sar</taxon>
        <taxon>Stramenopiles</taxon>
        <taxon>Oomycota</taxon>
        <taxon>Peronosporomycetes</taxon>
        <taxon>Peronosporales</taxon>
        <taxon>Peronosporaceae</taxon>
        <taxon>Phytophthora</taxon>
    </lineage>
</organism>
<evidence type="ECO:0000313" key="2">
    <source>
        <dbReference type="EMBL" id="ETO82417.1"/>
    </source>
</evidence>
<accession>A0A081AU56</accession>
<gene>
    <name evidence="2" type="ORF">F444_03445</name>
</gene>
<name>A0A081AU56_PHYNI</name>
<feature type="compositionally biased region" description="Acidic residues" evidence="1">
    <location>
        <begin position="215"/>
        <end position="225"/>
    </location>
</feature>
<feature type="region of interest" description="Disordered" evidence="1">
    <location>
        <begin position="16"/>
        <end position="46"/>
    </location>
</feature>
<dbReference type="OrthoDB" id="151521at2759"/>
<evidence type="ECO:0000313" key="3">
    <source>
        <dbReference type="Proteomes" id="UP000028582"/>
    </source>
</evidence>
<evidence type="ECO:0000256" key="1">
    <source>
        <dbReference type="SAM" id="MobiDB-lite"/>
    </source>
</evidence>
<dbReference type="EMBL" id="ANJA01000702">
    <property type="protein sequence ID" value="ETO82417.1"/>
    <property type="molecule type" value="Genomic_DNA"/>
</dbReference>
<sequence>MFSLDVVRWRKTRSEQEAARLKHAKKNGASPSRAAHERQTKHIYGKSMKEMHKSYLDRVGDWMKEAPAQEWGKDYAKEDYSRAYMPRVRKKELEHGGDVKNGLYSPRAIYKGGGKYIRRIESPHGEVDLPREKYAERIVNFEKTREKHKEIQPPMAFLKNKPLSCAKYFVEDIVCADNNARSEHEDERSDGSRGSKRRTTCAADCPPSPERVNQADEDTSSEDGDGSARRRRRSAVYERLYWNAHGSRATVLGGTATPEPPTTAEYVAHPKWRQHSPEKWVGNRPFTSTTLSSNTHTASRSSISGVPYSRAVLLDDPFAPTRTPSSPTTPEVRALEHSRRVKMAAEATFKPVQRPNKKYFNSMWAGSTERRVHVSTTDTSPNALSASVSSPQLSTLRPPTRKTNVGRELLLQIRQQHQQPPSVSKKQLKSN</sequence>